<protein>
    <submittedName>
        <fullName evidence="1">Uncharacterized protein</fullName>
    </submittedName>
</protein>
<proteinExistence type="predicted"/>
<sequence length="64" mass="7415">MANKVKVLELADTLQRAADDPMWANHCELHKRTARESAEALRFMLNDNRNLRARLRVLEKGQTP</sequence>
<accession>A0ABW5EPH8</accession>
<comment type="caution">
    <text evidence="1">The sequence shown here is derived from an EMBL/GenBank/DDBJ whole genome shotgun (WGS) entry which is preliminary data.</text>
</comment>
<evidence type="ECO:0000313" key="2">
    <source>
        <dbReference type="Proteomes" id="UP001597287"/>
    </source>
</evidence>
<dbReference type="Proteomes" id="UP001597287">
    <property type="component" value="Unassembled WGS sequence"/>
</dbReference>
<evidence type="ECO:0000313" key="1">
    <source>
        <dbReference type="EMBL" id="MFD2319528.1"/>
    </source>
</evidence>
<dbReference type="EMBL" id="JBHUIG010000012">
    <property type="protein sequence ID" value="MFD2319528.1"/>
    <property type="molecule type" value="Genomic_DNA"/>
</dbReference>
<dbReference type="RefSeq" id="WP_380106502.1">
    <property type="nucleotide sequence ID" value="NZ_JBHSIH010000001.1"/>
</dbReference>
<gene>
    <name evidence="1" type="ORF">ACFSPV_12470</name>
</gene>
<reference evidence="2" key="1">
    <citation type="journal article" date="2019" name="Int. J. Syst. Evol. Microbiol.">
        <title>The Global Catalogue of Microorganisms (GCM) 10K type strain sequencing project: providing services to taxonomists for standard genome sequencing and annotation.</title>
        <authorList>
            <consortium name="The Broad Institute Genomics Platform"/>
            <consortium name="The Broad Institute Genome Sequencing Center for Infectious Disease"/>
            <person name="Wu L."/>
            <person name="Ma J."/>
        </authorList>
    </citation>
    <scope>NUCLEOTIDE SEQUENCE [LARGE SCALE GENOMIC DNA]</scope>
    <source>
        <strain evidence="2">CCUG 62793</strain>
    </source>
</reference>
<name>A0ABW5EPH8_9BURK</name>
<keyword evidence="2" id="KW-1185">Reference proteome</keyword>
<organism evidence="1 2">
    <name type="scientific">Delftia deserti</name>
    <dbReference type="NCBI Taxonomy" id="1651218"/>
    <lineage>
        <taxon>Bacteria</taxon>
        <taxon>Pseudomonadati</taxon>
        <taxon>Pseudomonadota</taxon>
        <taxon>Betaproteobacteria</taxon>
        <taxon>Burkholderiales</taxon>
        <taxon>Comamonadaceae</taxon>
        <taxon>Delftia</taxon>
    </lineage>
</organism>